<evidence type="ECO:0000313" key="2">
    <source>
        <dbReference type="EMBL" id="ADG92872.1"/>
    </source>
</evidence>
<dbReference type="Pfam" id="PF10688">
    <property type="entry name" value="Imp-YgjV"/>
    <property type="match status" value="1"/>
</dbReference>
<keyword evidence="1" id="KW-0472">Membrane</keyword>
<name>D5V4G7_ARCNC</name>
<dbReference type="RefSeq" id="WP_013135017.1">
    <property type="nucleotide sequence ID" value="NC_014166.1"/>
</dbReference>
<organism evidence="2 3">
    <name type="scientific">Arcobacter nitrofigilis (strain ATCC 33309 / DSM 7299 / CCUG 15893 / LMG 7604 / NCTC 12251 / CI)</name>
    <name type="common">Campylobacter nitrofigilis</name>
    <dbReference type="NCBI Taxonomy" id="572480"/>
    <lineage>
        <taxon>Bacteria</taxon>
        <taxon>Pseudomonadati</taxon>
        <taxon>Campylobacterota</taxon>
        <taxon>Epsilonproteobacteria</taxon>
        <taxon>Campylobacterales</taxon>
        <taxon>Arcobacteraceae</taxon>
        <taxon>Arcobacter</taxon>
    </lineage>
</organism>
<keyword evidence="1" id="KW-1133">Transmembrane helix</keyword>
<dbReference type="EMBL" id="CP001999">
    <property type="protein sequence ID" value="ADG92872.1"/>
    <property type="molecule type" value="Genomic_DNA"/>
</dbReference>
<evidence type="ECO:0000313" key="3">
    <source>
        <dbReference type="Proteomes" id="UP000000939"/>
    </source>
</evidence>
<evidence type="ECO:0000256" key="1">
    <source>
        <dbReference type="SAM" id="Phobius"/>
    </source>
</evidence>
<feature type="transmembrane region" description="Helical" evidence="1">
    <location>
        <begin position="76"/>
        <end position="92"/>
    </location>
</feature>
<feature type="transmembrane region" description="Helical" evidence="1">
    <location>
        <begin position="130"/>
        <end position="157"/>
    </location>
</feature>
<dbReference type="KEGG" id="ant:Arnit_1213"/>
<dbReference type="HOGENOM" id="CLU_1451628_0_0_7"/>
<dbReference type="Proteomes" id="UP000000939">
    <property type="component" value="Chromosome"/>
</dbReference>
<keyword evidence="3" id="KW-1185">Reference proteome</keyword>
<dbReference type="AlphaFoldDB" id="D5V4G7"/>
<sequence precursor="true">MFSFMVPLLGVLAIVLNAIGMAIKDLIKTKILLGTSVVFIIPDLYQSGGIHGVYQSVIIALMYYVGALEYRKLEKAILYSIPFFSIFLLLGLKEYEGLFLVLASITTPLATISKDSFKMKLLLLVSTLSWGTYAVLMKAWFALAFDILGALALIYFFGEYRREKKARELLDKVYDECVKVKEEVLS</sequence>
<proteinExistence type="predicted"/>
<protein>
    <submittedName>
        <fullName evidence="2">Uncharacterized protein</fullName>
    </submittedName>
</protein>
<dbReference type="STRING" id="572480.Arnit_1213"/>
<keyword evidence="1" id="KW-0812">Transmembrane</keyword>
<feature type="transmembrane region" description="Helical" evidence="1">
    <location>
        <begin position="44"/>
        <end position="64"/>
    </location>
</feature>
<dbReference type="InterPro" id="IPR019629">
    <property type="entry name" value="Uncharacterised_HI1736/YgjV"/>
</dbReference>
<accession>D5V4G7</accession>
<gene>
    <name evidence="2" type="ordered locus">Arnit_1213</name>
</gene>
<dbReference type="OrthoDB" id="5365474at2"/>
<reference evidence="2 3" key="1">
    <citation type="journal article" date="2010" name="Stand. Genomic Sci.">
        <title>Complete genome sequence of Arcobacter nitrofigilis type strain (CI).</title>
        <authorList>
            <person name="Pati A."/>
            <person name="Gronow S."/>
            <person name="Lapidus A."/>
            <person name="Copeland A."/>
            <person name="Glavina Del Rio T."/>
            <person name="Nolan M."/>
            <person name="Lucas S."/>
            <person name="Tice H."/>
            <person name="Cheng J.F."/>
            <person name="Han C."/>
            <person name="Chertkov O."/>
            <person name="Bruce D."/>
            <person name="Tapia R."/>
            <person name="Goodwin L."/>
            <person name="Pitluck S."/>
            <person name="Liolios K."/>
            <person name="Ivanova N."/>
            <person name="Mavromatis K."/>
            <person name="Chen A."/>
            <person name="Palaniappan K."/>
            <person name="Land M."/>
            <person name="Hauser L."/>
            <person name="Chang Y.J."/>
            <person name="Jeffries C.D."/>
            <person name="Detter J.C."/>
            <person name="Rohde M."/>
            <person name="Goker M."/>
            <person name="Bristow J."/>
            <person name="Eisen J.A."/>
            <person name="Markowitz V."/>
            <person name="Hugenholtz P."/>
            <person name="Klenk H.P."/>
            <person name="Kyrpides N.C."/>
        </authorList>
    </citation>
    <scope>NUCLEOTIDE SEQUENCE [LARGE SCALE GENOMIC DNA]</scope>
    <source>
        <strain evidence="3">ATCC 33309 / DSM 7299 / CCUG 15893 / LMG 7604 / NCTC 12251 / CI</strain>
    </source>
</reference>